<protein>
    <recommendedName>
        <fullName evidence="2">CopG family transcriptional regulator</fullName>
    </recommendedName>
</protein>
<gene>
    <name evidence="1" type="ORF">HELGO_WM49050</name>
</gene>
<reference evidence="1" key="1">
    <citation type="submission" date="2020-01" db="EMBL/GenBank/DDBJ databases">
        <authorList>
            <person name="Meier V. D."/>
            <person name="Meier V D."/>
        </authorList>
    </citation>
    <scope>NUCLEOTIDE SEQUENCE</scope>
    <source>
        <strain evidence="1">HLG_WM_MAG_08</strain>
    </source>
</reference>
<dbReference type="AlphaFoldDB" id="A0A6S6TFP5"/>
<proteinExistence type="predicted"/>
<dbReference type="Pfam" id="PF19891">
    <property type="entry name" value="DUF6364"/>
    <property type="match status" value="1"/>
</dbReference>
<evidence type="ECO:0008006" key="2">
    <source>
        <dbReference type="Google" id="ProtNLM"/>
    </source>
</evidence>
<name>A0A6S6TFP5_9GAMM</name>
<organism evidence="1">
    <name type="scientific">uncultured Thiotrichaceae bacterium</name>
    <dbReference type="NCBI Taxonomy" id="298394"/>
    <lineage>
        <taxon>Bacteria</taxon>
        <taxon>Pseudomonadati</taxon>
        <taxon>Pseudomonadota</taxon>
        <taxon>Gammaproteobacteria</taxon>
        <taxon>Thiotrichales</taxon>
        <taxon>Thiotrichaceae</taxon>
        <taxon>environmental samples</taxon>
    </lineage>
</organism>
<sequence length="80" mass="8927">MKNITISLDDEVAQWARVWAAKNDVSVSRMLSKLLKKRMHEEEGYNAAMQQFLSSPATALKAKTESHFSSPDSGLCIVTQ</sequence>
<accession>A0A6S6TFP5</accession>
<dbReference type="InterPro" id="IPR045944">
    <property type="entry name" value="DUF6364"/>
</dbReference>
<evidence type="ECO:0000313" key="1">
    <source>
        <dbReference type="EMBL" id="CAA6818164.1"/>
    </source>
</evidence>
<dbReference type="EMBL" id="CACVAV010000283">
    <property type="protein sequence ID" value="CAA6818164.1"/>
    <property type="molecule type" value="Genomic_DNA"/>
</dbReference>